<evidence type="ECO:0000313" key="3">
    <source>
        <dbReference type="Proteomes" id="UP000240800"/>
    </source>
</evidence>
<reference evidence="2 3" key="1">
    <citation type="submission" date="2018-04" db="EMBL/GenBank/DDBJ databases">
        <title>Genomic Encyclopedia of Type Strains, Phase III (KMG-III): the genomes of soil and plant-associated and newly described type strains.</title>
        <authorList>
            <person name="Whitman W."/>
        </authorList>
    </citation>
    <scope>NUCLEOTIDE SEQUENCE [LARGE SCALE GENOMIC DNA]</scope>
    <source>
        <strain evidence="2 3">JA192</strain>
    </source>
</reference>
<dbReference type="SUPFAM" id="SSF53474">
    <property type="entry name" value="alpha/beta-Hydrolases"/>
    <property type="match status" value="1"/>
</dbReference>
<keyword evidence="3" id="KW-1185">Reference proteome</keyword>
<evidence type="ECO:0000313" key="2">
    <source>
        <dbReference type="EMBL" id="PTM76091.1"/>
    </source>
</evidence>
<dbReference type="InterPro" id="IPR029058">
    <property type="entry name" value="AB_hydrolase_fold"/>
</dbReference>
<feature type="signal peptide" evidence="1">
    <location>
        <begin position="1"/>
        <end position="26"/>
    </location>
</feature>
<dbReference type="PIRSF" id="PIRSF033909">
    <property type="entry name" value="UCP033909"/>
    <property type="match status" value="1"/>
</dbReference>
<sequence length="372" mass="40191">MEPRGTRYRRSGLAALTALAFLAACAEEVRLKPLPPGTPAQSVQTLLVASARRPGTPETGYSAQRAGRPGFARFQISVPHARAPGSVTFPRGDRADPSRDFLIVSSETLTDEAAFVRALDAAAARQPPDRRGGMLFTHGYNTSFPEGLYRHAQMQQDFSGRQIAVNFAWPSVGRARSYLTDRESALYSRDALETTIRAMGRSKLTGFNLIAHSMGCFLMMETLRGIAMGSSPGVLDKVDALVLISPDIDIDVFRKEVEPVLRRRVPVYVVVSEQDRALGFSARLRGGMKRLGSVRSEADLNGLDVEVINLSRIEGGDALGHLKVGTSPALIAFLAGLKRSGTDIFTSRRGTGLIGSSVQLVQEGAKVILQLP</sequence>
<name>A0ABX5J6V8_9RHOB</name>
<dbReference type="InterPro" id="IPR014586">
    <property type="entry name" value="UCP033909"/>
</dbReference>
<dbReference type="EMBL" id="PZZW01000009">
    <property type="protein sequence ID" value="PTM76091.1"/>
    <property type="molecule type" value="Genomic_DNA"/>
</dbReference>
<feature type="chain" id="PRO_5046955435" evidence="1">
    <location>
        <begin position="27"/>
        <end position="372"/>
    </location>
</feature>
<dbReference type="Proteomes" id="UP000240800">
    <property type="component" value="Unassembled WGS sequence"/>
</dbReference>
<dbReference type="PROSITE" id="PS51257">
    <property type="entry name" value="PROKAR_LIPOPROTEIN"/>
    <property type="match status" value="1"/>
</dbReference>
<dbReference type="PANTHER" id="PTHR36513:SF1">
    <property type="entry name" value="TRANSMEMBRANE PROTEIN"/>
    <property type="match status" value="1"/>
</dbReference>
<keyword evidence="1" id="KW-0732">Signal</keyword>
<comment type="caution">
    <text evidence="2">The sequence shown here is derived from an EMBL/GenBank/DDBJ whole genome shotgun (WGS) entry which is preliminary data.</text>
</comment>
<dbReference type="InterPro" id="IPR010297">
    <property type="entry name" value="DUF900_hydrolase"/>
</dbReference>
<dbReference type="PANTHER" id="PTHR36513">
    <property type="entry name" value="ABC TRANSMEMBRANE TYPE-1 DOMAIN-CONTAINING PROTEIN"/>
    <property type="match status" value="1"/>
</dbReference>
<organism evidence="2 3">
    <name type="scientific">Cereibacter johrii</name>
    <dbReference type="NCBI Taxonomy" id="445629"/>
    <lineage>
        <taxon>Bacteria</taxon>
        <taxon>Pseudomonadati</taxon>
        <taxon>Pseudomonadota</taxon>
        <taxon>Alphaproteobacteria</taxon>
        <taxon>Rhodobacterales</taxon>
        <taxon>Paracoccaceae</taxon>
        <taxon>Cereibacter</taxon>
    </lineage>
</organism>
<protein>
    <submittedName>
        <fullName evidence="2">Esterase/lipase superfamily enzyme</fullName>
    </submittedName>
</protein>
<evidence type="ECO:0000256" key="1">
    <source>
        <dbReference type="SAM" id="SignalP"/>
    </source>
</evidence>
<dbReference type="Gene3D" id="3.40.50.1820">
    <property type="entry name" value="alpha/beta hydrolase"/>
    <property type="match status" value="1"/>
</dbReference>
<gene>
    <name evidence="2" type="ORF">C8J29_1092</name>
</gene>
<proteinExistence type="predicted"/>
<accession>A0ABX5J6V8</accession>
<dbReference type="Pfam" id="PF05990">
    <property type="entry name" value="DUF900"/>
    <property type="match status" value="1"/>
</dbReference>